<feature type="domain" description="ChlI/MoxR AAA lid" evidence="2">
    <location>
        <begin position="246"/>
        <end position="310"/>
    </location>
</feature>
<dbReference type="PANTHER" id="PTHR42759:SF1">
    <property type="entry name" value="MAGNESIUM-CHELATASE SUBUNIT CHLD"/>
    <property type="match status" value="1"/>
</dbReference>
<dbReference type="Pfam" id="PF17863">
    <property type="entry name" value="AAA_lid_2"/>
    <property type="match status" value="1"/>
</dbReference>
<dbReference type="GO" id="GO:0016887">
    <property type="term" value="F:ATP hydrolysis activity"/>
    <property type="evidence" value="ECO:0007669"/>
    <property type="project" value="InterPro"/>
</dbReference>
<dbReference type="EMBL" id="LNKT01000023">
    <property type="protein sequence ID" value="KYJ86579.1"/>
    <property type="molecule type" value="Genomic_DNA"/>
</dbReference>
<dbReference type="GO" id="GO:0005524">
    <property type="term" value="F:ATP binding"/>
    <property type="evidence" value="ECO:0007669"/>
    <property type="project" value="InterPro"/>
</dbReference>
<sequence length="328" mass="37774">MTPREAIKLLFERMNEEIIGQEHIVERFIMGMLADGNMLVEGLPGLAKTRTVRTMANIIDAKFSRIQFTPDLEPSDVLGEERVYEEDDKKVFRFHQGPIFGNIILADEINRAPAKVQSAMLEAMEEKQVTVAGHTYELPELFVVMATQNPLEQKGTYPLPEAQKDRFLMHVKIDYVKMDDEYRMVQKVLHDGHRKTVYEDRIPQDLIFAARDEIAKVQISEEMGKYIIELVFATRYPLRYSKQLEVMIEVGVSPRGSLALTKCAQVHAWMRGRREVTADDVKEVIHDVFRHRIIKSEHTKFSGIGNDEIIDIVIDHVPAPKVEFKRPS</sequence>
<gene>
    <name evidence="3" type="ORF">AS592_07200</name>
</gene>
<dbReference type="PANTHER" id="PTHR42759">
    <property type="entry name" value="MOXR FAMILY PROTEIN"/>
    <property type="match status" value="1"/>
</dbReference>
<dbReference type="InterPro" id="IPR011703">
    <property type="entry name" value="ATPase_AAA-3"/>
</dbReference>
<keyword evidence="4" id="KW-1185">Reference proteome</keyword>
<dbReference type="Proteomes" id="UP000075359">
    <property type="component" value="Unassembled WGS sequence"/>
</dbReference>
<proteinExistence type="predicted"/>
<dbReference type="CDD" id="cd00009">
    <property type="entry name" value="AAA"/>
    <property type="match status" value="1"/>
</dbReference>
<dbReference type="STRING" id="1630136.AS592_07200"/>
<evidence type="ECO:0000313" key="4">
    <source>
        <dbReference type="Proteomes" id="UP000075359"/>
    </source>
</evidence>
<feature type="domain" description="ATPase AAA-3" evidence="1">
    <location>
        <begin position="38"/>
        <end position="169"/>
    </location>
</feature>
<name>A0A151CGG7_9BACT</name>
<dbReference type="InterPro" id="IPR050764">
    <property type="entry name" value="CbbQ/NirQ/NorQ/GpvN"/>
</dbReference>
<accession>A0A151CGG7</accession>
<dbReference type="Gene3D" id="1.10.8.80">
    <property type="entry name" value="Magnesium chelatase subunit I, C-Terminal domain"/>
    <property type="match status" value="1"/>
</dbReference>
<evidence type="ECO:0000259" key="1">
    <source>
        <dbReference type="Pfam" id="PF07726"/>
    </source>
</evidence>
<dbReference type="InterPro" id="IPR027417">
    <property type="entry name" value="P-loop_NTPase"/>
</dbReference>
<evidence type="ECO:0000313" key="3">
    <source>
        <dbReference type="EMBL" id="KYJ86579.1"/>
    </source>
</evidence>
<dbReference type="AlphaFoldDB" id="A0A151CGG7"/>
<dbReference type="OrthoDB" id="9808397at2"/>
<protein>
    <submittedName>
        <fullName evidence="3">AAA family ATPase</fullName>
    </submittedName>
</protein>
<dbReference type="SUPFAM" id="SSF52540">
    <property type="entry name" value="P-loop containing nucleoside triphosphate hydrolases"/>
    <property type="match status" value="1"/>
</dbReference>
<dbReference type="RefSeq" id="WP_067330919.1">
    <property type="nucleotide sequence ID" value="NZ_LNKT01000023.1"/>
</dbReference>
<dbReference type="PIRSF" id="PIRSF002849">
    <property type="entry name" value="AAA_ATPase_chaperone_MoxR_prd"/>
    <property type="match status" value="1"/>
</dbReference>
<dbReference type="Gene3D" id="3.40.50.300">
    <property type="entry name" value="P-loop containing nucleotide triphosphate hydrolases"/>
    <property type="match status" value="1"/>
</dbReference>
<organism evidence="3 4">
    <name type="scientific">Sulfurovum riftiae</name>
    <dbReference type="NCBI Taxonomy" id="1630136"/>
    <lineage>
        <taxon>Bacteria</taxon>
        <taxon>Pseudomonadati</taxon>
        <taxon>Campylobacterota</taxon>
        <taxon>Epsilonproteobacteria</taxon>
        <taxon>Campylobacterales</taxon>
        <taxon>Sulfurovaceae</taxon>
        <taxon>Sulfurovum</taxon>
    </lineage>
</organism>
<evidence type="ECO:0000259" key="2">
    <source>
        <dbReference type="Pfam" id="PF17863"/>
    </source>
</evidence>
<dbReference type="InterPro" id="IPR041628">
    <property type="entry name" value="ChlI/MoxR_AAA_lid"/>
</dbReference>
<reference evidence="3 4" key="1">
    <citation type="submission" date="2015-11" db="EMBL/GenBank/DDBJ databases">
        <title>Draft genome of Sulfurovum riftiae 1812E, a member of the Epsilonproteobacteria isolated from the tube of the deep-sea hydrothermal vent tubewom Riftia pachyptila.</title>
        <authorList>
            <person name="Vetriani C."/>
            <person name="Giovannelli D."/>
        </authorList>
    </citation>
    <scope>NUCLEOTIDE SEQUENCE [LARGE SCALE GENOMIC DNA]</scope>
    <source>
        <strain evidence="3 4">1812E</strain>
    </source>
</reference>
<dbReference type="Pfam" id="PF07726">
    <property type="entry name" value="AAA_3"/>
    <property type="match status" value="1"/>
</dbReference>
<comment type="caution">
    <text evidence="3">The sequence shown here is derived from an EMBL/GenBank/DDBJ whole genome shotgun (WGS) entry which is preliminary data.</text>
</comment>